<organism evidence="2 3">
    <name type="scientific">Autumnicola psychrophila</name>
    <dbReference type="NCBI Taxonomy" id="3075592"/>
    <lineage>
        <taxon>Bacteria</taxon>
        <taxon>Pseudomonadati</taxon>
        <taxon>Bacteroidota</taxon>
        <taxon>Flavobacteriia</taxon>
        <taxon>Flavobacteriales</taxon>
        <taxon>Flavobacteriaceae</taxon>
        <taxon>Autumnicola</taxon>
    </lineage>
</organism>
<feature type="chain" id="PRO_5047533680" description="Outer membrane protein beta-barrel domain-containing protein" evidence="1">
    <location>
        <begin position="33"/>
        <end position="296"/>
    </location>
</feature>
<dbReference type="RefSeq" id="WP_311500269.1">
    <property type="nucleotide sequence ID" value="NZ_JAVRHN010000008.1"/>
</dbReference>
<evidence type="ECO:0000313" key="3">
    <source>
        <dbReference type="Proteomes" id="UP001253848"/>
    </source>
</evidence>
<protein>
    <recommendedName>
        <fullName evidence="4">Outer membrane protein beta-barrel domain-containing protein</fullName>
    </recommendedName>
</protein>
<keyword evidence="1" id="KW-0732">Signal</keyword>
<feature type="signal peptide" evidence="1">
    <location>
        <begin position="1"/>
        <end position="32"/>
    </location>
</feature>
<accession>A0ABU3DTC7</accession>
<evidence type="ECO:0000256" key="1">
    <source>
        <dbReference type="SAM" id="SignalP"/>
    </source>
</evidence>
<name>A0ABU3DTC7_9FLAO</name>
<dbReference type="EMBL" id="JAVRHN010000008">
    <property type="protein sequence ID" value="MDT0686964.1"/>
    <property type="molecule type" value="Genomic_DNA"/>
</dbReference>
<evidence type="ECO:0000313" key="2">
    <source>
        <dbReference type="EMBL" id="MDT0686964.1"/>
    </source>
</evidence>
<gene>
    <name evidence="2" type="ORF">RM541_11360</name>
</gene>
<keyword evidence="3" id="KW-1185">Reference proteome</keyword>
<dbReference type="Proteomes" id="UP001253848">
    <property type="component" value="Unassembled WGS sequence"/>
</dbReference>
<sequence>MKINNINIYPSKTKVRLLLVMLISGAIGTSHAQSKNEVSFSLEGLFSKLDYEVLGQKNDMENGLNFGVGYSYYLSDYWSIGTGAELQYTEGSAYLSSIEDAYTSLDMEGEEFEFRYRAEDFFEYQYAYFLNIPLQVQYETQGITRFYAAGGLKAGFVLQSEYEAQASSLTTSGYYKQYDAELRNPRFAGFGEFGSMDTSRSELGLRTNFILNMEAGVKFMLENDKALYMGLFIDYGLKDVKPEQNQQNLIAYNTEDPTNFMNRSLLSSANNTDSTEYVEEVKTLAFGLKIQYALQF</sequence>
<comment type="caution">
    <text evidence="2">The sequence shown here is derived from an EMBL/GenBank/DDBJ whole genome shotgun (WGS) entry which is preliminary data.</text>
</comment>
<reference evidence="2 3" key="1">
    <citation type="submission" date="2023-09" db="EMBL/GenBank/DDBJ databases">
        <authorList>
            <person name="Rey-Velasco X."/>
        </authorList>
    </citation>
    <scope>NUCLEOTIDE SEQUENCE [LARGE SCALE GENOMIC DNA]</scope>
    <source>
        <strain evidence="2 3">F225</strain>
    </source>
</reference>
<evidence type="ECO:0008006" key="4">
    <source>
        <dbReference type="Google" id="ProtNLM"/>
    </source>
</evidence>
<proteinExistence type="predicted"/>